<evidence type="ECO:0000256" key="1">
    <source>
        <dbReference type="SAM" id="MobiDB-lite"/>
    </source>
</evidence>
<keyword evidence="3" id="KW-1185">Reference proteome</keyword>
<feature type="region of interest" description="Disordered" evidence="1">
    <location>
        <begin position="134"/>
        <end position="157"/>
    </location>
</feature>
<protein>
    <submittedName>
        <fullName evidence="2">Uncharacterized protein</fullName>
    </submittedName>
</protein>
<evidence type="ECO:0000313" key="2">
    <source>
        <dbReference type="EMBL" id="MCF4119872.1"/>
    </source>
</evidence>
<dbReference type="Proteomes" id="UP001165405">
    <property type="component" value="Unassembled WGS sequence"/>
</dbReference>
<reference evidence="2" key="1">
    <citation type="submission" date="2022-01" db="EMBL/GenBank/DDBJ databases">
        <title>Antribacter sp. nov., isolated from Guizhou of China.</title>
        <authorList>
            <person name="Chengliang C."/>
            <person name="Ya Z."/>
        </authorList>
    </citation>
    <scope>NUCLEOTIDE SEQUENCE</scope>
    <source>
        <strain evidence="2">KLBMP 9083</strain>
    </source>
</reference>
<dbReference type="AlphaFoldDB" id="A0AA41QB31"/>
<dbReference type="RefSeq" id="WP_236087585.1">
    <property type="nucleotide sequence ID" value="NZ_JAKGSG010000010.1"/>
</dbReference>
<sequence>MVYSIGWLSALRDETPDDVIGRAIERLTAQELGARSVHRSAGDRWASARFELPDGGSPSLEVHQFDTVVDLMIAAAEEAGVDVSFLPDSFVEWYPHTSEAGLMDVVRGAVIAGAAHVLWDSVDGYGIGLKNDRAHPDGSSTSTTNSGSECDSKGGVH</sequence>
<organism evidence="2 3">
    <name type="scientific">Antribacter soli</name>
    <dbReference type="NCBI Taxonomy" id="2910976"/>
    <lineage>
        <taxon>Bacteria</taxon>
        <taxon>Bacillati</taxon>
        <taxon>Actinomycetota</taxon>
        <taxon>Actinomycetes</taxon>
        <taxon>Micrococcales</taxon>
        <taxon>Promicromonosporaceae</taxon>
        <taxon>Antribacter</taxon>
    </lineage>
</organism>
<accession>A0AA41QB31</accession>
<dbReference type="EMBL" id="JAKGSG010000010">
    <property type="protein sequence ID" value="MCF4119872.1"/>
    <property type="molecule type" value="Genomic_DNA"/>
</dbReference>
<feature type="compositionally biased region" description="Low complexity" evidence="1">
    <location>
        <begin position="138"/>
        <end position="148"/>
    </location>
</feature>
<comment type="caution">
    <text evidence="2">The sequence shown here is derived from an EMBL/GenBank/DDBJ whole genome shotgun (WGS) entry which is preliminary data.</text>
</comment>
<gene>
    <name evidence="2" type="ORF">L1785_02665</name>
</gene>
<evidence type="ECO:0000313" key="3">
    <source>
        <dbReference type="Proteomes" id="UP001165405"/>
    </source>
</evidence>
<proteinExistence type="predicted"/>
<name>A0AA41QB31_9MICO</name>